<organism evidence="2 3">
    <name type="scientific">Patiriisocius marinus</name>
    <dbReference type="NCBI Taxonomy" id="1397112"/>
    <lineage>
        <taxon>Bacteria</taxon>
        <taxon>Pseudomonadati</taxon>
        <taxon>Bacteroidota</taxon>
        <taxon>Flavobacteriia</taxon>
        <taxon>Flavobacteriales</taxon>
        <taxon>Flavobacteriaceae</taxon>
        <taxon>Patiriisocius</taxon>
    </lineage>
</organism>
<dbReference type="EMBL" id="BKCG01000001">
    <property type="protein sequence ID" value="GER58407.1"/>
    <property type="molecule type" value="Genomic_DNA"/>
</dbReference>
<dbReference type="Proteomes" id="UP000326509">
    <property type="component" value="Unassembled WGS sequence"/>
</dbReference>
<proteinExistence type="predicted"/>
<keyword evidence="1" id="KW-1133">Transmembrane helix</keyword>
<sequence length="64" mass="7461">MYFLQGCVSAFTKKVNLIINTSKTLFHLKKTISKIFYKLVKKAAVITINILNHIFINVLIFRFL</sequence>
<keyword evidence="1" id="KW-0812">Transmembrane</keyword>
<gene>
    <name evidence="2" type="ORF">ULMA_05150</name>
</gene>
<keyword evidence="3" id="KW-1185">Reference proteome</keyword>
<dbReference type="AlphaFoldDB" id="A0A5J4J1N2"/>
<comment type="caution">
    <text evidence="2">The sequence shown here is derived from an EMBL/GenBank/DDBJ whole genome shotgun (WGS) entry which is preliminary data.</text>
</comment>
<name>A0A5J4J1N2_9FLAO</name>
<protein>
    <submittedName>
        <fullName evidence="2">Uncharacterized protein</fullName>
    </submittedName>
</protein>
<evidence type="ECO:0000256" key="1">
    <source>
        <dbReference type="SAM" id="Phobius"/>
    </source>
</evidence>
<keyword evidence="1" id="KW-0472">Membrane</keyword>
<feature type="transmembrane region" description="Helical" evidence="1">
    <location>
        <begin position="43"/>
        <end position="63"/>
    </location>
</feature>
<evidence type="ECO:0000313" key="3">
    <source>
        <dbReference type="Proteomes" id="UP000326509"/>
    </source>
</evidence>
<accession>A0A5J4J1N2</accession>
<reference evidence="2 3" key="1">
    <citation type="submission" date="2019-08" db="EMBL/GenBank/DDBJ databases">
        <title>Draft genome sequence of Ulvibacter marinus type strain NBRC 109484.</title>
        <authorList>
            <person name="Kawano K."/>
            <person name="Ushijima N."/>
            <person name="Kihara M."/>
            <person name="Itoh H."/>
        </authorList>
    </citation>
    <scope>NUCLEOTIDE SEQUENCE [LARGE SCALE GENOMIC DNA]</scope>
    <source>
        <strain evidence="2 3">NBRC 109484</strain>
    </source>
</reference>
<evidence type="ECO:0000313" key="2">
    <source>
        <dbReference type="EMBL" id="GER58407.1"/>
    </source>
</evidence>